<organism evidence="2 3">
    <name type="scientific">Candidatus Nitrosopumilus sediminis</name>
    <dbReference type="NCBI Taxonomy" id="1229909"/>
    <lineage>
        <taxon>Archaea</taxon>
        <taxon>Nitrososphaerota</taxon>
        <taxon>Nitrososphaeria</taxon>
        <taxon>Nitrosopumilales</taxon>
        <taxon>Nitrosopumilaceae</taxon>
        <taxon>Nitrosopumilus</taxon>
    </lineage>
</organism>
<dbReference type="eggNOG" id="arCOG00985">
    <property type="taxonomic scope" value="Archaea"/>
</dbReference>
<evidence type="ECO:0000259" key="1">
    <source>
        <dbReference type="SMART" id="SM00359"/>
    </source>
</evidence>
<dbReference type="Gene3D" id="3.10.450.120">
    <property type="entry name" value="Pre-PUA domain, domain 1"/>
    <property type="match status" value="1"/>
</dbReference>
<dbReference type="PROSITE" id="PS50890">
    <property type="entry name" value="PUA"/>
    <property type="match status" value="1"/>
</dbReference>
<dbReference type="Proteomes" id="UP000006100">
    <property type="component" value="Chromosome"/>
</dbReference>
<dbReference type="InterPro" id="IPR015947">
    <property type="entry name" value="PUA-like_sf"/>
</dbReference>
<dbReference type="InterPro" id="IPR002478">
    <property type="entry name" value="PUA"/>
</dbReference>
<dbReference type="STRING" id="1229909.NSED_03600"/>
<proteinExistence type="predicted"/>
<dbReference type="PIRSF" id="PIRSF005067">
    <property type="entry name" value="Tma_RNA-bind_prd"/>
    <property type="match status" value="1"/>
</dbReference>
<dbReference type="PANTHER" id="PTHR22798:SF0">
    <property type="entry name" value="MALIGNANT T-CELL-AMPLIFIED SEQUENCE 1"/>
    <property type="match status" value="1"/>
</dbReference>
<name>K0BDX1_9ARCH</name>
<dbReference type="PANTHER" id="PTHR22798">
    <property type="entry name" value="MCT-1 PROTEIN"/>
    <property type="match status" value="1"/>
</dbReference>
<dbReference type="GeneID" id="13697737"/>
<dbReference type="GO" id="GO:0001731">
    <property type="term" value="P:formation of translation preinitiation complex"/>
    <property type="evidence" value="ECO:0007669"/>
    <property type="project" value="TreeGrafter"/>
</dbReference>
<dbReference type="InterPro" id="IPR004521">
    <property type="entry name" value="Uncharacterised_CHP00451"/>
</dbReference>
<dbReference type="GO" id="GO:0003723">
    <property type="term" value="F:RNA binding"/>
    <property type="evidence" value="ECO:0007669"/>
    <property type="project" value="InterPro"/>
</dbReference>
<dbReference type="EMBL" id="CP003843">
    <property type="protein sequence ID" value="AFS82526.1"/>
    <property type="molecule type" value="Genomic_DNA"/>
</dbReference>
<dbReference type="FunFam" id="2.30.130.10:FF:000017">
    <property type="entry name" value="RNA-binding protein, containing PUA domain"/>
    <property type="match status" value="1"/>
</dbReference>
<accession>K0BDX1</accession>
<dbReference type="Pfam" id="PF01472">
    <property type="entry name" value="PUA"/>
    <property type="match status" value="1"/>
</dbReference>
<dbReference type="AlphaFoldDB" id="K0BDX1"/>
<dbReference type="NCBIfam" id="TIGR00451">
    <property type="entry name" value="unchar_dom_2"/>
    <property type="match status" value="1"/>
</dbReference>
<evidence type="ECO:0000313" key="3">
    <source>
        <dbReference type="Proteomes" id="UP000006100"/>
    </source>
</evidence>
<feature type="domain" description="PUA" evidence="1">
    <location>
        <begin position="72"/>
        <end position="146"/>
    </location>
</feature>
<dbReference type="KEGG" id="nir:NSED_03600"/>
<protein>
    <submittedName>
        <fullName evidence="2">PUA domain-containing protein</fullName>
    </submittedName>
</protein>
<keyword evidence="3" id="KW-1185">Reference proteome</keyword>
<dbReference type="SMART" id="SM00359">
    <property type="entry name" value="PUA"/>
    <property type="match status" value="1"/>
</dbReference>
<dbReference type="InterPro" id="IPR016437">
    <property type="entry name" value="MCT-1/Tma20"/>
</dbReference>
<sequence length="158" mass="17948">MKSNLISKSETSVLLKTVSERWGIEFPKIKNVKVHQILDDAQIITGSGIKILKVDDDYLPFLSETETLEKFPTVTVDMGAVKFMCKGANVMRPGIKKFTEFEKDKLVCIVEESQHKFLAVGKSLVASSELEKMEKGEVIKNIHYISDRFWETGKTIYD</sequence>
<dbReference type="OrthoDB" id="27972at2157"/>
<dbReference type="SUPFAM" id="SSF88697">
    <property type="entry name" value="PUA domain-like"/>
    <property type="match status" value="1"/>
</dbReference>
<dbReference type="RefSeq" id="WP_014964898.1">
    <property type="nucleotide sequence ID" value="NC_018656.1"/>
</dbReference>
<dbReference type="CDD" id="cd21154">
    <property type="entry name" value="PUA_MJ1432-like"/>
    <property type="match status" value="1"/>
</dbReference>
<dbReference type="HOGENOM" id="CLU_090468_1_1_2"/>
<dbReference type="PATRIC" id="fig|1229909.8.peg.774"/>
<dbReference type="Gene3D" id="2.30.130.10">
    <property type="entry name" value="PUA domain"/>
    <property type="match status" value="1"/>
</dbReference>
<reference evidence="2 3" key="1">
    <citation type="journal article" date="2012" name="J. Bacteriol.">
        <title>Draft Genome Sequence of an Ammonia-Oxidizing Archaeon, "Candidatus Nitrosopumilus sediminis" AR2, from Svalbard in the Arctic Circle.</title>
        <authorList>
            <person name="Park S.J."/>
            <person name="Kim J.G."/>
            <person name="Jung M.Y."/>
            <person name="Kim S.J."/>
            <person name="Cha I.T."/>
            <person name="Ghai R."/>
            <person name="Martin-Cuadrado A.B."/>
            <person name="Rodriguez-Valera F."/>
            <person name="Rhee S.K."/>
        </authorList>
    </citation>
    <scope>NUCLEOTIDE SEQUENCE [LARGE SCALE GENOMIC DNA]</scope>
    <source>
        <strain evidence="2 3">AR2</strain>
    </source>
</reference>
<evidence type="ECO:0000313" key="2">
    <source>
        <dbReference type="EMBL" id="AFS82526.1"/>
    </source>
</evidence>
<dbReference type="InterPro" id="IPR036974">
    <property type="entry name" value="PUA_sf"/>
</dbReference>
<gene>
    <name evidence="2" type="ORF">NSED_03600</name>
</gene>